<organism evidence="1 2">
    <name type="scientific">Polarella glacialis</name>
    <name type="common">Dinoflagellate</name>
    <dbReference type="NCBI Taxonomy" id="89957"/>
    <lineage>
        <taxon>Eukaryota</taxon>
        <taxon>Sar</taxon>
        <taxon>Alveolata</taxon>
        <taxon>Dinophyceae</taxon>
        <taxon>Suessiales</taxon>
        <taxon>Suessiaceae</taxon>
        <taxon>Polarella</taxon>
    </lineage>
</organism>
<dbReference type="Proteomes" id="UP000626109">
    <property type="component" value="Unassembled WGS sequence"/>
</dbReference>
<reference evidence="1" key="1">
    <citation type="submission" date="2021-02" db="EMBL/GenBank/DDBJ databases">
        <authorList>
            <person name="Dougan E. K."/>
            <person name="Rhodes N."/>
            <person name="Thang M."/>
            <person name="Chan C."/>
        </authorList>
    </citation>
    <scope>NUCLEOTIDE SEQUENCE</scope>
</reference>
<dbReference type="AlphaFoldDB" id="A0A813K1C7"/>
<gene>
    <name evidence="1" type="ORF">PGLA2088_LOCUS26774</name>
</gene>
<accession>A0A813K1C7</accession>
<protein>
    <submittedName>
        <fullName evidence="1">Uncharacterized protein</fullName>
    </submittedName>
</protein>
<sequence length="177" mass="19718">MATFSKMKIAQLPKCKCQAAWSRDCGCARSFRMGRRNSSQVLLAVGSARLWRGSKACGVDRHYVLWHGRADWILAILLLDFLVCVTESTIFVGRAEASPHVERLFSDLAAVSCAGLLITAGERRPQRGNLSRSAGGRMLHRVWALKAWRESAREHAGLLLIPASTKARPLWPRTKHL</sequence>
<proteinExistence type="predicted"/>
<evidence type="ECO:0000313" key="2">
    <source>
        <dbReference type="Proteomes" id="UP000626109"/>
    </source>
</evidence>
<name>A0A813K1C7_POLGL</name>
<comment type="caution">
    <text evidence="1">The sequence shown here is derived from an EMBL/GenBank/DDBJ whole genome shotgun (WGS) entry which is preliminary data.</text>
</comment>
<dbReference type="EMBL" id="CAJNNW010027181">
    <property type="protein sequence ID" value="CAE8690061.1"/>
    <property type="molecule type" value="Genomic_DNA"/>
</dbReference>
<evidence type="ECO:0000313" key="1">
    <source>
        <dbReference type="EMBL" id="CAE8690061.1"/>
    </source>
</evidence>